<keyword evidence="1" id="KW-0645">Protease</keyword>
<name>A0ABT3K0N2_9XANT</name>
<proteinExistence type="predicted"/>
<dbReference type="PANTHER" id="PTHR43270:SF4">
    <property type="entry name" value="CARNOSINE DIPEPTIDASE 2, ISOFORM A"/>
    <property type="match status" value="1"/>
</dbReference>
<evidence type="ECO:0000313" key="5">
    <source>
        <dbReference type="Proteomes" id="UP001209922"/>
    </source>
</evidence>
<evidence type="ECO:0000256" key="1">
    <source>
        <dbReference type="ARBA" id="ARBA00022670"/>
    </source>
</evidence>
<dbReference type="EMBL" id="JAPCHY010000024">
    <property type="protein sequence ID" value="MCW4474297.1"/>
    <property type="molecule type" value="Genomic_DNA"/>
</dbReference>
<dbReference type="InterPro" id="IPR002933">
    <property type="entry name" value="Peptidase_M20"/>
</dbReference>
<dbReference type="InterPro" id="IPR051458">
    <property type="entry name" value="Cyt/Met_Dipeptidase"/>
</dbReference>
<protein>
    <submittedName>
        <fullName evidence="4">M20/M25/M40 family metallo-hydrolase</fullName>
    </submittedName>
</protein>
<evidence type="ECO:0000313" key="4">
    <source>
        <dbReference type="EMBL" id="MCW4474297.1"/>
    </source>
</evidence>
<dbReference type="Pfam" id="PF01546">
    <property type="entry name" value="Peptidase_M20"/>
    <property type="match status" value="1"/>
</dbReference>
<dbReference type="Proteomes" id="UP001209922">
    <property type="component" value="Unassembled WGS sequence"/>
</dbReference>
<dbReference type="Gene3D" id="3.40.630.10">
    <property type="entry name" value="Zn peptidases"/>
    <property type="match status" value="1"/>
</dbReference>
<organism evidence="4 5">
    <name type="scientific">Xanthomonas chitinilytica</name>
    <dbReference type="NCBI Taxonomy" id="2989819"/>
    <lineage>
        <taxon>Bacteria</taxon>
        <taxon>Pseudomonadati</taxon>
        <taxon>Pseudomonadota</taxon>
        <taxon>Gammaproteobacteria</taxon>
        <taxon>Lysobacterales</taxon>
        <taxon>Lysobacteraceae</taxon>
        <taxon>Xanthomonas</taxon>
    </lineage>
</organism>
<dbReference type="SUPFAM" id="SSF53187">
    <property type="entry name" value="Zn-dependent exopeptidases"/>
    <property type="match status" value="1"/>
</dbReference>
<reference evidence="4 5" key="1">
    <citation type="submission" date="2022-10" db="EMBL/GenBank/DDBJ databases">
        <title>Xanthomonas sp. H13-6.</title>
        <authorList>
            <person name="Liu X."/>
            <person name="Deng Z."/>
            <person name="Jiang Y."/>
            <person name="Yu T."/>
            <person name="Ai J."/>
        </authorList>
    </citation>
    <scope>NUCLEOTIDE SEQUENCE [LARGE SCALE GENOMIC DNA]</scope>
    <source>
        <strain evidence="4 5">H13-6</strain>
    </source>
</reference>
<sequence>MDLPTLQDFIEDIWSSHVMPALMTYMAVPCESPAFDPAWEANGHMDRAVELMVAWSRDQLTAIPGASIEVVRLDTRTPVIFIEVPGDTRAPVLIYGHLDKQPPMDGWTHGRSAWAPSLEGDRLYGRGGADDGYALFSAITALRALHAQGIALPRCTILIEACEESGSADLPFYVAHLADRIGTPELVVALDAGCGNYDQLWLTTSLRGQVAGTLTVRVLDEGIHSGDGSGVVPSSFRVARRLLSRLECEDSGEVTETFHAPIPAQNRLQAERAAQALGTSFYEQLPLAHGVRPVSEEVAELILNRAWRPQLAVIGIDGLPAVAHAAAVTQPSTSLKIGLRLPPTVDPLAATEALKMLLETDPPYGAHAVFQPQLQSKGWVAPPLSAWLERSVQEASIAAFGAPPASIGGGGIPFLSMLGERFPHAQFIVTGVLGPQSNAHGPNEFLHVPTAIRLTLAMALVLRDTQRHAASSAHALPYQPDHQP</sequence>
<keyword evidence="3" id="KW-0378">Hydrolase</keyword>
<dbReference type="Gene3D" id="3.30.70.360">
    <property type="match status" value="1"/>
</dbReference>
<keyword evidence="2" id="KW-0479">Metal-binding</keyword>
<evidence type="ECO:0000256" key="3">
    <source>
        <dbReference type="ARBA" id="ARBA00022801"/>
    </source>
</evidence>
<dbReference type="PANTHER" id="PTHR43270">
    <property type="entry name" value="BETA-ALA-HIS DIPEPTIDASE"/>
    <property type="match status" value="1"/>
</dbReference>
<comment type="caution">
    <text evidence="4">The sequence shown here is derived from an EMBL/GenBank/DDBJ whole genome shotgun (WGS) entry which is preliminary data.</text>
</comment>
<dbReference type="RefSeq" id="WP_265129302.1">
    <property type="nucleotide sequence ID" value="NZ_JAPCHY010000024.1"/>
</dbReference>
<evidence type="ECO:0000256" key="2">
    <source>
        <dbReference type="ARBA" id="ARBA00022723"/>
    </source>
</evidence>
<accession>A0ABT3K0N2</accession>
<gene>
    <name evidence="4" type="ORF">OK345_17575</name>
</gene>
<keyword evidence="5" id="KW-1185">Reference proteome</keyword>